<dbReference type="PROSITE" id="PS51382">
    <property type="entry name" value="SPX"/>
    <property type="match status" value="1"/>
</dbReference>
<evidence type="ECO:0000256" key="5">
    <source>
        <dbReference type="SAM" id="MobiDB-lite"/>
    </source>
</evidence>
<keyword evidence="2" id="KW-0378">Hydrolase</keyword>
<evidence type="ECO:0000313" key="9">
    <source>
        <dbReference type="Proteomes" id="UP001623330"/>
    </source>
</evidence>
<feature type="domain" description="SPX" evidence="6">
    <location>
        <begin position="1"/>
        <end position="203"/>
    </location>
</feature>
<reference evidence="8 9" key="1">
    <citation type="submission" date="2024-05" db="EMBL/GenBank/DDBJ databases">
        <title>Long read based assembly of the Candida bracarensis genome reveals expanded adhesin content.</title>
        <authorList>
            <person name="Marcet-Houben M."/>
            <person name="Ksiezopolska E."/>
            <person name="Gabaldon T."/>
        </authorList>
    </citation>
    <scope>NUCLEOTIDE SEQUENCE [LARGE SCALE GENOMIC DNA]</scope>
    <source>
        <strain evidence="8 9">CBM6</strain>
    </source>
</reference>
<dbReference type="Gene3D" id="3.20.20.190">
    <property type="entry name" value="Phosphatidylinositol (PI) phosphodiesterase"/>
    <property type="match status" value="1"/>
</dbReference>
<dbReference type="PRINTS" id="PR01415">
    <property type="entry name" value="ANKYRIN"/>
</dbReference>
<dbReference type="Pfam" id="PF25329">
    <property type="entry name" value="C2_GDE1"/>
    <property type="match status" value="1"/>
</dbReference>
<evidence type="ECO:0000256" key="3">
    <source>
        <dbReference type="ARBA" id="ARBA00023043"/>
    </source>
</evidence>
<proteinExistence type="predicted"/>
<dbReference type="SUPFAM" id="SSF48403">
    <property type="entry name" value="Ankyrin repeat"/>
    <property type="match status" value="1"/>
</dbReference>
<dbReference type="Pfam" id="PF03009">
    <property type="entry name" value="GDPD"/>
    <property type="match status" value="1"/>
</dbReference>
<dbReference type="CDD" id="cd14484">
    <property type="entry name" value="SPX_GDE1_like"/>
    <property type="match status" value="1"/>
</dbReference>
<feature type="repeat" description="ANK" evidence="4">
    <location>
        <begin position="552"/>
        <end position="584"/>
    </location>
</feature>
<dbReference type="SUPFAM" id="SSF51695">
    <property type="entry name" value="PLC-like phosphodiesterases"/>
    <property type="match status" value="1"/>
</dbReference>
<name>A0ABR4NU63_9SACH</name>
<feature type="compositionally biased region" description="Basic and acidic residues" evidence="5">
    <location>
        <begin position="661"/>
        <end position="679"/>
    </location>
</feature>
<dbReference type="Pfam" id="PF12796">
    <property type="entry name" value="Ank_2"/>
    <property type="match status" value="1"/>
</dbReference>
<evidence type="ECO:0000313" key="8">
    <source>
        <dbReference type="EMBL" id="KAL3232233.1"/>
    </source>
</evidence>
<dbReference type="SMART" id="SM00248">
    <property type="entry name" value="ANK"/>
    <property type="match status" value="6"/>
</dbReference>
<feature type="repeat" description="ANK" evidence="4">
    <location>
        <begin position="586"/>
        <end position="618"/>
    </location>
</feature>
<feature type="domain" description="GP-PDE" evidence="7">
    <location>
        <begin position="915"/>
        <end position="1247"/>
    </location>
</feature>
<dbReference type="PANTHER" id="PTHR22958">
    <property type="entry name" value="GLYCEROPHOSPHORYL DIESTER PHOSPHODIESTERASE"/>
    <property type="match status" value="1"/>
</dbReference>
<evidence type="ECO:0000256" key="2">
    <source>
        <dbReference type="ARBA" id="ARBA00022801"/>
    </source>
</evidence>
<dbReference type="PROSITE" id="PS50007">
    <property type="entry name" value="PIPLC_X_DOMAIN"/>
    <property type="match status" value="1"/>
</dbReference>
<gene>
    <name evidence="8" type="ORF">RNJ44_04149</name>
</gene>
<dbReference type="Gene3D" id="1.25.40.20">
    <property type="entry name" value="Ankyrin repeat-containing domain"/>
    <property type="match status" value="2"/>
</dbReference>
<dbReference type="PROSITE" id="PS50297">
    <property type="entry name" value="ANK_REP_REGION"/>
    <property type="match status" value="2"/>
</dbReference>
<dbReference type="InterPro" id="IPR017946">
    <property type="entry name" value="PLC-like_Pdiesterase_TIM-brl"/>
</dbReference>
<evidence type="ECO:0000259" key="7">
    <source>
        <dbReference type="PROSITE" id="PS51704"/>
    </source>
</evidence>
<dbReference type="PANTHER" id="PTHR22958:SF1">
    <property type="entry name" value="GLYCEROPHOSPHOCHOLINE PHOSPHODIESTERASE GPCPD1"/>
    <property type="match status" value="1"/>
</dbReference>
<sequence>MKFGKTLLKLRLPEWSHLYVNYKVLKKIIKEINKVQDDLERQENSVNGGDEAPLWKKESNGMISNRKTFTENEKVQQLLVSFFFNLDRNIEKVDRFYNSQFAEYEKRLEKLLSSTQFHEVSYLIDSNEREKTPIPIDSRLVPPRFATPHHLDDINEVYNILSELKLQFKNLKLYSELNKRAFVKILKKLDKVVGLNQQDIFLQNRIYPLPFAQEGPISKDISVINDIWNKLSNKVTTLDANSISVDELLQSADNNSVPKIKVDTEFAHLKISSINDVTPFIEKDDGKAVIEVLISLYGTITAVPTRSLISILNKSTILKAYNCVDRILDVIPSFSDVTDINNRNFFHHFIILLSKKITVIDQINEKPFILKTQPSFAKPTKRSPPITDLQSIYESCMDKRPTQEEMDKFNIDKEYLHPFKHIIEKLPDRLKQCIYQVDNYGRTPLHYAAKYGFTSIALYIIDMLKAWQYWKDDISLDDIQYWGDTEGLSPIHLAILGKNTETLKTLLNSMNNNLLLTSPTLLFLAIESNNFALINILLASSRFDMNYQDEQTKETALYQAASTNKFEAVACLLLNGADTEIREKLFGWTPIFISAAEGFIDIVQLLLDNGANHNILDDGGWTPMEHAVLRGHLDVADLITITDRPEISHPIYKNPNLDTKSSTKADDGNSHTPSDHSDKNLVPNLNDAKLRKIKSFGHSFLKEEEALMLITLGGTDTRITTPPISLDLKKLLNSTDLDTALSLVITCVDDIRSVPIVLDLPLDDTLAAVNFKIPFKDNNVHTVYFDIVYTYGTYVPESNEVSLIRPIAERNMSVDSAVWSISSGKENDSHSPDGALGNSNDRLIARAVALLNKTNSAAGFNRRLLNDNVTIPIQAKETMDLVGTITFEYTIVTPFIHPKIGVYATDTYWKSLVATRVIGHRGLGKNFQSSKSLQLGENTVESFIAAASLGASYVEFDVQLTKDNIPVVYHDFSVAETGVDIPMHELTLEQFLGLNSFGSKKDEIRGRRNSLDDSEFKNLRRNWDLDDTKSKGVPFYESRTKLMEDRMKLTKAYQTKNYKGNSRGHAIASSFVTLKELFNKIPQNVGFNIECKYPMLDEAEAEDLGQIALEMNHWVDTVLQVVYDNFNGRDIIFSSFHPDICVMLSLKQPNFPILFLTESGTTPMADYRAISLQNAIKFAKSWNLLGIVSAAEPIVKAPRLAKIVKTNGLVCVTYGVENNDPNNAAIEIDAGVDAVIVDNVLAIRRGLTKVQ</sequence>
<evidence type="ECO:0000256" key="1">
    <source>
        <dbReference type="ARBA" id="ARBA00022737"/>
    </source>
</evidence>
<dbReference type="InterPro" id="IPR057506">
    <property type="entry name" value="C2_GPCPD1"/>
</dbReference>
<accession>A0ABR4NU63</accession>
<keyword evidence="1" id="KW-0677">Repeat</keyword>
<feature type="repeat" description="ANK" evidence="4">
    <location>
        <begin position="440"/>
        <end position="462"/>
    </location>
</feature>
<dbReference type="InterPro" id="IPR002110">
    <property type="entry name" value="Ankyrin_rpt"/>
</dbReference>
<dbReference type="EMBL" id="JBEVYD010000005">
    <property type="protein sequence ID" value="KAL3232233.1"/>
    <property type="molecule type" value="Genomic_DNA"/>
</dbReference>
<dbReference type="Pfam" id="PF03105">
    <property type="entry name" value="SPX"/>
    <property type="match status" value="2"/>
</dbReference>
<organism evidence="8 9">
    <name type="scientific">Nakaseomyces bracarensis</name>
    <dbReference type="NCBI Taxonomy" id="273131"/>
    <lineage>
        <taxon>Eukaryota</taxon>
        <taxon>Fungi</taxon>
        <taxon>Dikarya</taxon>
        <taxon>Ascomycota</taxon>
        <taxon>Saccharomycotina</taxon>
        <taxon>Saccharomycetes</taxon>
        <taxon>Saccharomycetales</taxon>
        <taxon>Saccharomycetaceae</taxon>
        <taxon>Nakaseomyces</taxon>
    </lineage>
</organism>
<dbReference type="InterPro" id="IPR036770">
    <property type="entry name" value="Ankyrin_rpt-contain_sf"/>
</dbReference>
<comment type="caution">
    <text evidence="8">The sequence shown here is derived from an EMBL/GenBank/DDBJ whole genome shotgun (WGS) entry which is preliminary data.</text>
</comment>
<dbReference type="PROSITE" id="PS51704">
    <property type="entry name" value="GP_PDE"/>
    <property type="match status" value="1"/>
</dbReference>
<dbReference type="InterPro" id="IPR030395">
    <property type="entry name" value="GP_PDE_dom"/>
</dbReference>
<dbReference type="Pfam" id="PF00023">
    <property type="entry name" value="Ank"/>
    <property type="match status" value="1"/>
</dbReference>
<dbReference type="Proteomes" id="UP001623330">
    <property type="component" value="Unassembled WGS sequence"/>
</dbReference>
<evidence type="ECO:0000256" key="4">
    <source>
        <dbReference type="PROSITE-ProRule" id="PRU00023"/>
    </source>
</evidence>
<feature type="region of interest" description="Disordered" evidence="5">
    <location>
        <begin position="650"/>
        <end position="682"/>
    </location>
</feature>
<dbReference type="InterPro" id="IPR051578">
    <property type="entry name" value="GDPD"/>
</dbReference>
<evidence type="ECO:0000259" key="6">
    <source>
        <dbReference type="PROSITE" id="PS51382"/>
    </source>
</evidence>
<keyword evidence="9" id="KW-1185">Reference proteome</keyword>
<dbReference type="PROSITE" id="PS50088">
    <property type="entry name" value="ANK_REPEAT"/>
    <property type="match status" value="3"/>
</dbReference>
<dbReference type="InterPro" id="IPR004331">
    <property type="entry name" value="SPX_dom"/>
</dbReference>
<protein>
    <submittedName>
        <fullName evidence="8">Glycerophosphocholine phosphodiesterase GDE1</fullName>
    </submittedName>
</protein>
<keyword evidence="3 4" id="KW-0040">ANK repeat</keyword>